<evidence type="ECO:0000259" key="3">
    <source>
        <dbReference type="Pfam" id="PF05532"/>
    </source>
</evidence>
<keyword evidence="5" id="KW-1185">Reference proteome</keyword>
<feature type="domain" description="CsbD-like" evidence="3">
    <location>
        <begin position="8"/>
        <end position="57"/>
    </location>
</feature>
<dbReference type="RefSeq" id="WP_379496040.1">
    <property type="nucleotide sequence ID" value="NZ_JBHSAO010000004.1"/>
</dbReference>
<feature type="compositionally biased region" description="Basic and acidic residues" evidence="2">
    <location>
        <begin position="32"/>
        <end position="63"/>
    </location>
</feature>
<evidence type="ECO:0000313" key="4">
    <source>
        <dbReference type="EMBL" id="MFC4023532.1"/>
    </source>
</evidence>
<gene>
    <name evidence="4" type="ORF">ACFOUV_06820</name>
</gene>
<dbReference type="EMBL" id="JBHSAO010000004">
    <property type="protein sequence ID" value="MFC4023532.1"/>
    <property type="molecule type" value="Genomic_DNA"/>
</dbReference>
<dbReference type="SUPFAM" id="SSF69047">
    <property type="entry name" value="Hypothetical protein YjbJ"/>
    <property type="match status" value="1"/>
</dbReference>
<feature type="region of interest" description="Disordered" evidence="2">
    <location>
        <begin position="1"/>
        <end position="63"/>
    </location>
</feature>
<reference evidence="5" key="1">
    <citation type="journal article" date="2019" name="Int. J. Syst. Evol. Microbiol.">
        <title>The Global Catalogue of Microorganisms (GCM) 10K type strain sequencing project: providing services to taxonomists for standard genome sequencing and annotation.</title>
        <authorList>
            <consortium name="The Broad Institute Genomics Platform"/>
            <consortium name="The Broad Institute Genome Sequencing Center for Infectious Disease"/>
            <person name="Wu L."/>
            <person name="Ma J."/>
        </authorList>
    </citation>
    <scope>NUCLEOTIDE SEQUENCE [LARGE SCALE GENOMIC DNA]</scope>
    <source>
        <strain evidence="5">IBRC-M 10703</strain>
    </source>
</reference>
<protein>
    <submittedName>
        <fullName evidence="4">CsbD family protein</fullName>
    </submittedName>
</protein>
<dbReference type="Proteomes" id="UP001595772">
    <property type="component" value="Unassembled WGS sequence"/>
</dbReference>
<proteinExistence type="inferred from homology"/>
<sequence length="63" mass="6832">MSDNGFKDKAKGVGNKIKGEAKDQWGSATNDSNKKADGKLDKVKGEVQDSVGDTKNKDKNNKY</sequence>
<accession>A0ABV8GY61</accession>
<comment type="caution">
    <text evidence="4">The sequence shown here is derived from an EMBL/GenBank/DDBJ whole genome shotgun (WGS) entry which is preliminary data.</text>
</comment>
<dbReference type="Gene3D" id="1.10.1470.10">
    <property type="entry name" value="YjbJ"/>
    <property type="match status" value="1"/>
</dbReference>
<comment type="similarity">
    <text evidence="1">Belongs to the UPF0337 (CsbD) family.</text>
</comment>
<dbReference type="InterPro" id="IPR008462">
    <property type="entry name" value="CsbD"/>
</dbReference>
<evidence type="ECO:0000256" key="2">
    <source>
        <dbReference type="SAM" id="MobiDB-lite"/>
    </source>
</evidence>
<organism evidence="4 5">
    <name type="scientific">Oceanobacillus longus</name>
    <dbReference type="NCBI Taxonomy" id="930120"/>
    <lineage>
        <taxon>Bacteria</taxon>
        <taxon>Bacillati</taxon>
        <taxon>Bacillota</taxon>
        <taxon>Bacilli</taxon>
        <taxon>Bacillales</taxon>
        <taxon>Bacillaceae</taxon>
        <taxon>Oceanobacillus</taxon>
    </lineage>
</organism>
<dbReference type="InterPro" id="IPR036629">
    <property type="entry name" value="YjbJ_sf"/>
</dbReference>
<evidence type="ECO:0000313" key="5">
    <source>
        <dbReference type="Proteomes" id="UP001595772"/>
    </source>
</evidence>
<feature type="compositionally biased region" description="Basic and acidic residues" evidence="2">
    <location>
        <begin position="1"/>
        <end position="23"/>
    </location>
</feature>
<evidence type="ECO:0000256" key="1">
    <source>
        <dbReference type="ARBA" id="ARBA00009129"/>
    </source>
</evidence>
<name>A0ABV8GY61_9BACI</name>
<dbReference type="Pfam" id="PF05532">
    <property type="entry name" value="CsbD"/>
    <property type="match status" value="1"/>
</dbReference>